<proteinExistence type="predicted"/>
<evidence type="ECO:0000259" key="15">
    <source>
        <dbReference type="Pfam" id="PF04116"/>
    </source>
</evidence>
<evidence type="ECO:0000256" key="13">
    <source>
        <dbReference type="ARBA" id="ARBA00023160"/>
    </source>
</evidence>
<organism evidence="16 17">
    <name type="scientific">Algivirga pacifica</name>
    <dbReference type="NCBI Taxonomy" id="1162670"/>
    <lineage>
        <taxon>Bacteria</taxon>
        <taxon>Pseudomonadati</taxon>
        <taxon>Bacteroidota</taxon>
        <taxon>Cytophagia</taxon>
        <taxon>Cytophagales</taxon>
        <taxon>Flammeovirgaceae</taxon>
        <taxon>Algivirga</taxon>
    </lineage>
</organism>
<keyword evidence="10" id="KW-0560">Oxidoreductase</keyword>
<evidence type="ECO:0000256" key="2">
    <source>
        <dbReference type="ARBA" id="ARBA00004477"/>
    </source>
</evidence>
<evidence type="ECO:0000256" key="5">
    <source>
        <dbReference type="ARBA" id="ARBA00022723"/>
    </source>
</evidence>
<gene>
    <name evidence="16" type="ORF">GCM10023331_19300</name>
</gene>
<comment type="cofactor">
    <cofactor evidence="1">
        <name>Zn(2+)</name>
        <dbReference type="ChEBI" id="CHEBI:29105"/>
    </cofactor>
</comment>
<feature type="transmembrane region" description="Helical" evidence="14">
    <location>
        <begin position="141"/>
        <end position="161"/>
    </location>
</feature>
<evidence type="ECO:0000256" key="9">
    <source>
        <dbReference type="ARBA" id="ARBA00022989"/>
    </source>
</evidence>
<dbReference type="RefSeq" id="WP_345371318.1">
    <property type="nucleotide sequence ID" value="NZ_BAABJX010000029.1"/>
</dbReference>
<evidence type="ECO:0000256" key="6">
    <source>
        <dbReference type="ARBA" id="ARBA00022824"/>
    </source>
</evidence>
<keyword evidence="8" id="KW-0862">Zinc</keyword>
<feature type="domain" description="Fatty acid hydroxylase" evidence="15">
    <location>
        <begin position="65"/>
        <end position="203"/>
    </location>
</feature>
<keyword evidence="3" id="KW-0444">Lipid biosynthesis</keyword>
<feature type="transmembrane region" description="Helical" evidence="14">
    <location>
        <begin position="32"/>
        <end position="52"/>
    </location>
</feature>
<reference evidence="17" key="1">
    <citation type="journal article" date="2019" name="Int. J. Syst. Evol. Microbiol.">
        <title>The Global Catalogue of Microorganisms (GCM) 10K type strain sequencing project: providing services to taxonomists for standard genome sequencing and annotation.</title>
        <authorList>
            <consortium name="The Broad Institute Genomics Platform"/>
            <consortium name="The Broad Institute Genome Sequencing Center for Infectious Disease"/>
            <person name="Wu L."/>
            <person name="Ma J."/>
        </authorList>
    </citation>
    <scope>NUCLEOTIDE SEQUENCE [LARGE SCALE GENOMIC DNA]</scope>
    <source>
        <strain evidence="17">JCM 18326</strain>
    </source>
</reference>
<evidence type="ECO:0000256" key="7">
    <source>
        <dbReference type="ARBA" id="ARBA00022832"/>
    </source>
</evidence>
<evidence type="ECO:0000256" key="11">
    <source>
        <dbReference type="ARBA" id="ARBA00023098"/>
    </source>
</evidence>
<protein>
    <recommendedName>
        <fullName evidence="15">Fatty acid hydroxylase domain-containing protein</fullName>
    </recommendedName>
</protein>
<name>A0ABP9D840_9BACT</name>
<keyword evidence="17" id="KW-1185">Reference proteome</keyword>
<dbReference type="EMBL" id="BAABJX010000029">
    <property type="protein sequence ID" value="GAA4834197.1"/>
    <property type="molecule type" value="Genomic_DNA"/>
</dbReference>
<sequence>MTHTNDYIPPKNKGRKQLFESGFLEMLTKTHIAMPLTFFPVTGLSVMAYGLYQGYLSLGLAIGLFLVGVLSFSLVEYLVHRFVFHMEPDTKLKQTITYKFHGVHHEYPKDKMRLAMPMVVSIFLTVVMFTVFWFLMGRYAFGFMPGFVVGYAAYLGVHYIVHAYRPPKNMFKTLWVHHGIHHYKHNDRAFGVSSPLWDYIFRTMP</sequence>
<keyword evidence="9 14" id="KW-1133">Transmembrane helix</keyword>
<evidence type="ECO:0000313" key="17">
    <source>
        <dbReference type="Proteomes" id="UP001500298"/>
    </source>
</evidence>
<evidence type="ECO:0000256" key="1">
    <source>
        <dbReference type="ARBA" id="ARBA00001947"/>
    </source>
</evidence>
<dbReference type="InterPro" id="IPR006694">
    <property type="entry name" value="Fatty_acid_hydroxylase"/>
</dbReference>
<feature type="transmembrane region" description="Helical" evidence="14">
    <location>
        <begin position="58"/>
        <end position="79"/>
    </location>
</feature>
<keyword evidence="7" id="KW-0276">Fatty acid metabolism</keyword>
<dbReference type="Pfam" id="PF04116">
    <property type="entry name" value="FA_hydroxylase"/>
    <property type="match status" value="1"/>
</dbReference>
<dbReference type="PANTHER" id="PTHR12863:SF1">
    <property type="entry name" value="FATTY ACID 2-HYDROXYLASE"/>
    <property type="match status" value="1"/>
</dbReference>
<evidence type="ECO:0000256" key="8">
    <source>
        <dbReference type="ARBA" id="ARBA00022833"/>
    </source>
</evidence>
<evidence type="ECO:0000313" key="16">
    <source>
        <dbReference type="EMBL" id="GAA4834197.1"/>
    </source>
</evidence>
<keyword evidence="5" id="KW-0479">Metal-binding</keyword>
<evidence type="ECO:0000256" key="10">
    <source>
        <dbReference type="ARBA" id="ARBA00023002"/>
    </source>
</evidence>
<evidence type="ECO:0000256" key="12">
    <source>
        <dbReference type="ARBA" id="ARBA00023136"/>
    </source>
</evidence>
<evidence type="ECO:0000256" key="14">
    <source>
        <dbReference type="SAM" id="Phobius"/>
    </source>
</evidence>
<dbReference type="PANTHER" id="PTHR12863">
    <property type="entry name" value="FATTY ACID HYDROXYLASE"/>
    <property type="match status" value="1"/>
</dbReference>
<keyword evidence="4 14" id="KW-0812">Transmembrane</keyword>
<evidence type="ECO:0000256" key="4">
    <source>
        <dbReference type="ARBA" id="ARBA00022692"/>
    </source>
</evidence>
<feature type="transmembrane region" description="Helical" evidence="14">
    <location>
        <begin position="114"/>
        <end position="135"/>
    </location>
</feature>
<keyword evidence="12 14" id="KW-0472">Membrane</keyword>
<evidence type="ECO:0000256" key="3">
    <source>
        <dbReference type="ARBA" id="ARBA00022516"/>
    </source>
</evidence>
<dbReference type="InterPro" id="IPR014430">
    <property type="entry name" value="Scs7"/>
</dbReference>
<keyword evidence="13" id="KW-0275">Fatty acid biosynthesis</keyword>
<keyword evidence="6" id="KW-0256">Endoplasmic reticulum</keyword>
<comment type="subcellular location">
    <subcellularLocation>
        <location evidence="2">Endoplasmic reticulum membrane</location>
        <topology evidence="2">Multi-pass membrane protein</topology>
    </subcellularLocation>
</comment>
<comment type="caution">
    <text evidence="16">The sequence shown here is derived from an EMBL/GenBank/DDBJ whole genome shotgun (WGS) entry which is preliminary data.</text>
</comment>
<keyword evidence="11" id="KW-0443">Lipid metabolism</keyword>
<accession>A0ABP9D840</accession>
<dbReference type="Proteomes" id="UP001500298">
    <property type="component" value="Unassembled WGS sequence"/>
</dbReference>